<organism evidence="1">
    <name type="scientific">candidate division WOR-3 bacterium</name>
    <dbReference type="NCBI Taxonomy" id="2052148"/>
    <lineage>
        <taxon>Bacteria</taxon>
        <taxon>Bacteria division WOR-3</taxon>
    </lineage>
</organism>
<sequence>MSAYTVPPPDGATRWAKYRLRFERRADGRLPEGSSEKMAELMTQPAVMARVQASMDGLHAVETDARTVLCTAGVPPMLCGLSPRRRSVFYLDYARELWKLTNRVSGDSAIGEAAALAAKWLARGLDEGILRRIAYDVFSIRLPE</sequence>
<proteinExistence type="predicted"/>
<name>A0A7V0T7B4_UNCW3</name>
<dbReference type="Proteomes" id="UP000885672">
    <property type="component" value="Unassembled WGS sequence"/>
</dbReference>
<reference evidence="1" key="1">
    <citation type="journal article" date="2020" name="mSystems">
        <title>Genome- and Community-Level Interaction Insights into Carbon Utilization and Element Cycling Functions of Hydrothermarchaeota in Hydrothermal Sediment.</title>
        <authorList>
            <person name="Zhou Z."/>
            <person name="Liu Y."/>
            <person name="Xu W."/>
            <person name="Pan J."/>
            <person name="Luo Z.H."/>
            <person name="Li M."/>
        </authorList>
    </citation>
    <scope>NUCLEOTIDE SEQUENCE [LARGE SCALE GENOMIC DNA]</scope>
    <source>
        <strain evidence="1">SpSt-1182</strain>
    </source>
</reference>
<comment type="caution">
    <text evidence="1">The sequence shown here is derived from an EMBL/GenBank/DDBJ whole genome shotgun (WGS) entry which is preliminary data.</text>
</comment>
<dbReference type="EMBL" id="DSBX01000363">
    <property type="protein sequence ID" value="HDR00501.1"/>
    <property type="molecule type" value="Genomic_DNA"/>
</dbReference>
<protein>
    <submittedName>
        <fullName evidence="1">Uncharacterized protein</fullName>
    </submittedName>
</protein>
<accession>A0A7V0T7B4</accession>
<evidence type="ECO:0000313" key="1">
    <source>
        <dbReference type="EMBL" id="HDR00501.1"/>
    </source>
</evidence>
<gene>
    <name evidence="1" type="ORF">ENN51_09505</name>
</gene>
<dbReference type="AlphaFoldDB" id="A0A7V0T7B4"/>